<proteinExistence type="predicted"/>
<dbReference type="Proteomes" id="UP001328107">
    <property type="component" value="Unassembled WGS sequence"/>
</dbReference>
<keyword evidence="1" id="KW-1133">Transmembrane helix</keyword>
<keyword evidence="1" id="KW-0812">Transmembrane</keyword>
<name>A0AAN5CKN7_9BILA</name>
<feature type="non-terminal residue" evidence="2">
    <location>
        <position position="1"/>
    </location>
</feature>
<reference evidence="3" key="1">
    <citation type="submission" date="2022-10" db="EMBL/GenBank/DDBJ databases">
        <title>Genome assembly of Pristionchus species.</title>
        <authorList>
            <person name="Yoshida K."/>
            <person name="Sommer R.J."/>
        </authorList>
    </citation>
    <scope>NUCLEOTIDE SEQUENCE [LARGE SCALE GENOMIC DNA]</scope>
    <source>
        <strain evidence="3">RS5460</strain>
    </source>
</reference>
<evidence type="ECO:0000256" key="1">
    <source>
        <dbReference type="SAM" id="Phobius"/>
    </source>
</evidence>
<keyword evidence="3" id="KW-1185">Reference proteome</keyword>
<evidence type="ECO:0000313" key="2">
    <source>
        <dbReference type="EMBL" id="GMR46221.1"/>
    </source>
</evidence>
<dbReference type="EMBL" id="BTRK01000004">
    <property type="protein sequence ID" value="GMR46221.1"/>
    <property type="molecule type" value="Genomic_DNA"/>
</dbReference>
<comment type="caution">
    <text evidence="2">The sequence shown here is derived from an EMBL/GenBank/DDBJ whole genome shotgun (WGS) entry which is preliminary data.</text>
</comment>
<organism evidence="2 3">
    <name type="scientific">Pristionchus mayeri</name>
    <dbReference type="NCBI Taxonomy" id="1317129"/>
    <lineage>
        <taxon>Eukaryota</taxon>
        <taxon>Metazoa</taxon>
        <taxon>Ecdysozoa</taxon>
        <taxon>Nematoda</taxon>
        <taxon>Chromadorea</taxon>
        <taxon>Rhabditida</taxon>
        <taxon>Rhabditina</taxon>
        <taxon>Diplogasteromorpha</taxon>
        <taxon>Diplogasteroidea</taxon>
        <taxon>Neodiplogasteridae</taxon>
        <taxon>Pristionchus</taxon>
    </lineage>
</organism>
<keyword evidence="1" id="KW-0472">Membrane</keyword>
<feature type="non-terminal residue" evidence="2">
    <location>
        <position position="64"/>
    </location>
</feature>
<gene>
    <name evidence="2" type="ORF">PMAYCL1PPCAC_16416</name>
</gene>
<feature type="transmembrane region" description="Helical" evidence="1">
    <location>
        <begin position="39"/>
        <end position="59"/>
    </location>
</feature>
<protein>
    <submittedName>
        <fullName evidence="2">Uncharacterized protein</fullName>
    </submittedName>
</protein>
<evidence type="ECO:0000313" key="3">
    <source>
        <dbReference type="Proteomes" id="UP001328107"/>
    </source>
</evidence>
<accession>A0AAN5CKN7</accession>
<sequence>FVSIWSGLSLFASIDFEEIYHDRTLTFLKNDYSLVHMKANTTITILGTSFAIFIIFYFFQCFYL</sequence>
<dbReference type="AlphaFoldDB" id="A0AAN5CKN7"/>